<dbReference type="Pfam" id="PF00106">
    <property type="entry name" value="adh_short"/>
    <property type="match status" value="1"/>
</dbReference>
<dbReference type="RefSeq" id="WP_010023619.1">
    <property type="nucleotide sequence ID" value="NZ_AFVQ02000182.1"/>
</dbReference>
<keyword evidence="2" id="KW-0963">Cytoplasm</keyword>
<organism evidence="5 6">
    <name type="scientific">Sporolactobacillus inulinus CASD</name>
    <dbReference type="NCBI Taxonomy" id="1069536"/>
    <lineage>
        <taxon>Bacteria</taxon>
        <taxon>Bacillati</taxon>
        <taxon>Bacillota</taxon>
        <taxon>Bacilli</taxon>
        <taxon>Bacillales</taxon>
        <taxon>Sporolactobacillaceae</taxon>
        <taxon>Sporolactobacillus</taxon>
    </lineage>
</organism>
<evidence type="ECO:0000256" key="3">
    <source>
        <dbReference type="ARBA" id="ARBA00022857"/>
    </source>
</evidence>
<dbReference type="STRING" id="1069536.SINU_12395"/>
<evidence type="ECO:0000313" key="5">
    <source>
        <dbReference type="EMBL" id="KLI01593.1"/>
    </source>
</evidence>
<dbReference type="PANTHER" id="PTHR44085:SF2">
    <property type="entry name" value="SEPIAPTERIN REDUCTASE"/>
    <property type="match status" value="1"/>
</dbReference>
<evidence type="ECO:0000313" key="6">
    <source>
        <dbReference type="Proteomes" id="UP000035553"/>
    </source>
</evidence>
<comment type="subcellular location">
    <subcellularLocation>
        <location evidence="1">Cytoplasm</location>
    </subcellularLocation>
</comment>
<reference evidence="5 6" key="1">
    <citation type="journal article" date="2011" name="J. Bacteriol.">
        <title>Draft genome sequence of Sporolactobacillus inulinus strain CASD, an efficient D-lactic acid-producing bacterium with high-concentration lactate tolerance capability.</title>
        <authorList>
            <person name="Yu B."/>
            <person name="Su F."/>
            <person name="Wang L."/>
            <person name="Xu K."/>
            <person name="Zhao B."/>
            <person name="Xu P."/>
        </authorList>
    </citation>
    <scope>NUCLEOTIDE SEQUENCE [LARGE SCALE GENOMIC DNA]</scope>
    <source>
        <strain evidence="5 6">CASD</strain>
    </source>
</reference>
<name>A0A0U1QLD2_9BACL</name>
<evidence type="ECO:0000256" key="2">
    <source>
        <dbReference type="ARBA" id="ARBA00022490"/>
    </source>
</evidence>
<proteinExistence type="predicted"/>
<protein>
    <submittedName>
        <fullName evidence="5">Short-chain dehydrogenase</fullName>
    </submittedName>
</protein>
<comment type="caution">
    <text evidence="5">The sequence shown here is derived from an EMBL/GenBank/DDBJ whole genome shotgun (WGS) entry which is preliminary data.</text>
</comment>
<dbReference type="GO" id="GO:0005737">
    <property type="term" value="C:cytoplasm"/>
    <property type="evidence" value="ECO:0007669"/>
    <property type="project" value="UniProtKB-SubCell"/>
</dbReference>
<evidence type="ECO:0000256" key="1">
    <source>
        <dbReference type="ARBA" id="ARBA00004496"/>
    </source>
</evidence>
<dbReference type="InterPro" id="IPR002347">
    <property type="entry name" value="SDR_fam"/>
</dbReference>
<sequence length="253" mass="27138">MELAIVTGGSRGLGYETSRILLERGIRVIGISRSINATIDALIKGSNGHYVHVAANLADASDVSSAMQQVCARISSEKPEKVYVVNNAGTVEPIERLGYLDAPAIQQAIQLNMLAPMLINNRILQQLDGEKTELVIVNVTSGAAERAIHGWGVYCTTKAAIDMHTKTAGLEQEQAGLPHKVIAFSPGIMDTEMQETIRSTAAEAFADHSTFVGFKENGKLRPPATVAGTLVNLILNEPLVNGKVYDVNDFISL</sequence>
<dbReference type="InterPro" id="IPR051721">
    <property type="entry name" value="Biopterin_syn/organic_redct"/>
</dbReference>
<keyword evidence="6" id="KW-1185">Reference proteome</keyword>
<dbReference type="EMBL" id="AFVQ02000182">
    <property type="protein sequence ID" value="KLI01593.1"/>
    <property type="molecule type" value="Genomic_DNA"/>
</dbReference>
<dbReference type="InterPro" id="IPR036291">
    <property type="entry name" value="NAD(P)-bd_dom_sf"/>
</dbReference>
<evidence type="ECO:0000256" key="4">
    <source>
        <dbReference type="ARBA" id="ARBA00023002"/>
    </source>
</evidence>
<dbReference type="PANTHER" id="PTHR44085">
    <property type="entry name" value="SEPIAPTERIN REDUCTASE"/>
    <property type="match status" value="1"/>
</dbReference>
<accession>A0A0U1QLD2</accession>
<dbReference type="PRINTS" id="PR00081">
    <property type="entry name" value="GDHRDH"/>
</dbReference>
<keyword evidence="3" id="KW-0521">NADP</keyword>
<dbReference type="GO" id="GO:0004757">
    <property type="term" value="F:sepiapterin reductase (NADP+) activity"/>
    <property type="evidence" value="ECO:0007669"/>
    <property type="project" value="TreeGrafter"/>
</dbReference>
<dbReference type="GO" id="GO:0006729">
    <property type="term" value="P:tetrahydrobiopterin biosynthetic process"/>
    <property type="evidence" value="ECO:0007669"/>
    <property type="project" value="TreeGrafter"/>
</dbReference>
<keyword evidence="4" id="KW-0560">Oxidoreductase</keyword>
<dbReference type="Gene3D" id="3.40.50.720">
    <property type="entry name" value="NAD(P)-binding Rossmann-like Domain"/>
    <property type="match status" value="1"/>
</dbReference>
<dbReference type="AlphaFoldDB" id="A0A0U1QLD2"/>
<dbReference type="OrthoDB" id="9775296at2"/>
<dbReference type="Proteomes" id="UP000035553">
    <property type="component" value="Unassembled WGS sequence"/>
</dbReference>
<dbReference type="SUPFAM" id="SSF51735">
    <property type="entry name" value="NAD(P)-binding Rossmann-fold domains"/>
    <property type="match status" value="1"/>
</dbReference>
<gene>
    <name evidence="5" type="ORF">SINU_12395</name>
</gene>